<evidence type="ECO:0000313" key="3">
    <source>
        <dbReference type="Proteomes" id="UP000740727"/>
    </source>
</evidence>
<feature type="compositionally biased region" description="Low complexity" evidence="1">
    <location>
        <begin position="430"/>
        <end position="446"/>
    </location>
</feature>
<organism evidence="2 3">
    <name type="scientific">Candidatus Fonsibacter lacus</name>
    <dbReference type="NCBI Taxonomy" id="2576439"/>
    <lineage>
        <taxon>Bacteria</taxon>
        <taxon>Pseudomonadati</taxon>
        <taxon>Pseudomonadota</taxon>
        <taxon>Alphaproteobacteria</taxon>
        <taxon>Candidatus Pelagibacterales</taxon>
        <taxon>Candidatus Pelagibacterales incertae sedis</taxon>
        <taxon>Candidatus Fonsibacter</taxon>
    </lineage>
</organism>
<dbReference type="AlphaFoldDB" id="A0A965GCW5"/>
<accession>A0A965GCW5</accession>
<name>A0A965GCW5_9PROT</name>
<comment type="caution">
    <text evidence="2">The sequence shown here is derived from an EMBL/GenBank/DDBJ whole genome shotgun (WGS) entry which is preliminary data.</text>
</comment>
<evidence type="ECO:0000313" key="2">
    <source>
        <dbReference type="EMBL" id="NBR94186.1"/>
    </source>
</evidence>
<dbReference type="Proteomes" id="UP000740727">
    <property type="component" value="Unassembled WGS sequence"/>
</dbReference>
<dbReference type="EMBL" id="RFXN01000070">
    <property type="protein sequence ID" value="NBR94186.1"/>
    <property type="molecule type" value="Genomic_DNA"/>
</dbReference>
<gene>
    <name evidence="2" type="ORF">EBT44_05040</name>
</gene>
<sequence>MPRINPDGTPNARLCKAIGTDPCNKPDQTYVANLLLPVCNGAADQWCIESLSIRKKDSALAKNATFIRQVNSQLVEKSSGTGLPGGSSISLWRAEGMKNSGGVETYAVYVVLKATKLFGRTPSFDEFTAMVLPYSEKSGLQYESPSAEEMTLPNGSIRIGTRGSATGCAWTESGVCGLMEDFPEGVRASLTLRVSNQLTGWLMGRMADPIINVEPFDAEQNKIAIDAEPVKVPKFYAVTDRSKATPEILQSLPRNSDFSGVTNSRANERGAFVTINNWKEIAKDTAAGLVSTWSATTIASGFGSACLADKTKLLGVVTTNAMVYEGTAPRFESSTLNYQVGGMHYNPDGSVFQGSYDLVMRKATAQCLYGFTDAPITATVTVVDAGKEQRIETSSLQELGAGTDKWLKLSARGFTFSSPTLKIKLNQEKPVAPAATPTPTQSAAPTQNSSQAAPTPKVVEKTSITCVKGKVIRKVVGSNPKCPTGFKKR</sequence>
<reference evidence="2" key="1">
    <citation type="submission" date="2018-10" db="EMBL/GenBank/DDBJ databases">
        <title>Iterative Subtractive Binning of Freshwater Chronoseries Metagenomes Recovers Nearly Complete Genomes from over Four Hundred Novel Species.</title>
        <authorList>
            <person name="Rodriguez-R L.M."/>
            <person name="Tsementzi D."/>
            <person name="Luo C."/>
            <person name="Konstantinidis K.T."/>
        </authorList>
    </citation>
    <scope>NUCLEOTIDE SEQUENCE</scope>
    <source>
        <strain evidence="2">WB5_2A_028</strain>
    </source>
</reference>
<evidence type="ECO:0000256" key="1">
    <source>
        <dbReference type="SAM" id="MobiDB-lite"/>
    </source>
</evidence>
<feature type="region of interest" description="Disordered" evidence="1">
    <location>
        <begin position="430"/>
        <end position="458"/>
    </location>
</feature>
<protein>
    <submittedName>
        <fullName evidence="2">Uncharacterized protein</fullName>
    </submittedName>
</protein>
<proteinExistence type="predicted"/>